<proteinExistence type="predicted"/>
<dbReference type="Pfam" id="PF07963">
    <property type="entry name" value="N_methyl"/>
    <property type="match status" value="1"/>
</dbReference>
<dbReference type="Gene3D" id="3.30.700.10">
    <property type="entry name" value="Glycoprotein, Type 4 Pilin"/>
    <property type="match status" value="1"/>
</dbReference>
<protein>
    <recommendedName>
        <fullName evidence="4">MSHA pilin protein MshC</fullName>
    </recommendedName>
</protein>
<dbReference type="InterPro" id="IPR012902">
    <property type="entry name" value="N_methyl_site"/>
</dbReference>
<dbReference type="InterPro" id="IPR045584">
    <property type="entry name" value="Pilin-like"/>
</dbReference>
<keyword evidence="1" id="KW-0812">Transmembrane</keyword>
<dbReference type="PROSITE" id="PS00409">
    <property type="entry name" value="PROKAR_NTER_METHYL"/>
    <property type="match status" value="1"/>
</dbReference>
<dbReference type="Proteomes" id="UP000245728">
    <property type="component" value="Chromosome"/>
</dbReference>
<keyword evidence="3" id="KW-1185">Reference proteome</keyword>
<accession>A0A2S2E0H7</accession>
<dbReference type="AlphaFoldDB" id="A0A2S2E0H7"/>
<dbReference type="RefSeq" id="WP_109338479.1">
    <property type="nucleotide sequence ID" value="NZ_CP029347.1"/>
</dbReference>
<gene>
    <name evidence="2" type="ORF">HMF8227_00282</name>
</gene>
<dbReference type="NCBIfam" id="TIGR02532">
    <property type="entry name" value="IV_pilin_GFxxxE"/>
    <property type="match status" value="1"/>
</dbReference>
<dbReference type="EMBL" id="CP029347">
    <property type="protein sequence ID" value="AWL10790.1"/>
    <property type="molecule type" value="Genomic_DNA"/>
</dbReference>
<feature type="transmembrane region" description="Helical" evidence="1">
    <location>
        <begin position="12"/>
        <end position="31"/>
    </location>
</feature>
<organism evidence="2 3">
    <name type="scientific">Saliniradius amylolyticus</name>
    <dbReference type="NCBI Taxonomy" id="2183582"/>
    <lineage>
        <taxon>Bacteria</taxon>
        <taxon>Pseudomonadati</taxon>
        <taxon>Pseudomonadota</taxon>
        <taxon>Gammaproteobacteria</taxon>
        <taxon>Alteromonadales</taxon>
        <taxon>Alteromonadaceae</taxon>
        <taxon>Saliniradius</taxon>
    </lineage>
</organism>
<dbReference type="KEGG" id="salh:HMF8227_00282"/>
<keyword evidence="1" id="KW-1133">Transmembrane helix</keyword>
<evidence type="ECO:0000313" key="3">
    <source>
        <dbReference type="Proteomes" id="UP000245728"/>
    </source>
</evidence>
<dbReference type="OrthoDB" id="5873580at2"/>
<dbReference type="SUPFAM" id="SSF54523">
    <property type="entry name" value="Pili subunits"/>
    <property type="match status" value="1"/>
</dbReference>
<evidence type="ECO:0000256" key="1">
    <source>
        <dbReference type="SAM" id="Phobius"/>
    </source>
</evidence>
<reference evidence="2 3" key="1">
    <citation type="submission" date="2018-05" db="EMBL/GenBank/DDBJ databases">
        <title>Salinimonas sp. HMF8227 Genome sequencing and assembly.</title>
        <authorList>
            <person name="Kang H."/>
            <person name="Kang J."/>
            <person name="Cha I."/>
            <person name="Kim H."/>
            <person name="Joh K."/>
        </authorList>
    </citation>
    <scope>NUCLEOTIDE SEQUENCE [LARGE SCALE GENOMIC DNA]</scope>
    <source>
        <strain evidence="2 3">HMF8227</strain>
    </source>
</reference>
<name>A0A2S2E0H7_9ALTE</name>
<evidence type="ECO:0008006" key="4">
    <source>
        <dbReference type="Google" id="ProtNLM"/>
    </source>
</evidence>
<sequence>MRGKSGFTLIELVIVITILGVIAVTAIPRFANKNNFSISSYQNRLISSLRNMQQRAMQDTRPDFCHQVVFDTGSTPAFGPPSLDYSVGTTPPAGTCDTNIDYSGPEYLRTSVNELVEDGVTISLTGLTTHVGFNTRGQPVVGASQSRVCSSGCRIDLNDRAVCIESEGYIHAC</sequence>
<keyword evidence="1" id="KW-0472">Membrane</keyword>
<evidence type="ECO:0000313" key="2">
    <source>
        <dbReference type="EMBL" id="AWL10790.1"/>
    </source>
</evidence>